<evidence type="ECO:0000313" key="7">
    <source>
        <dbReference type="EMBL" id="CAI8014765.1"/>
    </source>
</evidence>
<accession>A0AA35RNE0</accession>
<keyword evidence="5" id="KW-0325">Glycoprotein</keyword>
<dbReference type="GO" id="GO:0005576">
    <property type="term" value="C:extracellular region"/>
    <property type="evidence" value="ECO:0007669"/>
    <property type="project" value="UniProtKB-SubCell"/>
</dbReference>
<evidence type="ECO:0000256" key="1">
    <source>
        <dbReference type="ARBA" id="ARBA00004613"/>
    </source>
</evidence>
<keyword evidence="4 6" id="KW-0732">Signal</keyword>
<comment type="similarity">
    <text evidence="2">Belongs to the GILT family.</text>
</comment>
<proteinExistence type="inferred from homology"/>
<evidence type="ECO:0000256" key="3">
    <source>
        <dbReference type="ARBA" id="ARBA00022525"/>
    </source>
</evidence>
<dbReference type="InterPro" id="IPR036249">
    <property type="entry name" value="Thioredoxin-like_sf"/>
</dbReference>
<evidence type="ECO:0000256" key="5">
    <source>
        <dbReference type="ARBA" id="ARBA00023180"/>
    </source>
</evidence>
<gene>
    <name evidence="7" type="ORF">GBAR_LOCUS9204</name>
</gene>
<dbReference type="PANTHER" id="PTHR13234">
    <property type="entry name" value="GAMMA-INTERFERON INDUCIBLE LYSOSOMAL THIOL REDUCTASE GILT"/>
    <property type="match status" value="1"/>
</dbReference>
<reference evidence="7" key="1">
    <citation type="submission" date="2023-03" db="EMBL/GenBank/DDBJ databases">
        <authorList>
            <person name="Steffen K."/>
            <person name="Cardenas P."/>
        </authorList>
    </citation>
    <scope>NUCLEOTIDE SEQUENCE</scope>
</reference>
<evidence type="ECO:0000256" key="2">
    <source>
        <dbReference type="ARBA" id="ARBA00005679"/>
    </source>
</evidence>
<dbReference type="AlphaFoldDB" id="A0AA35RNE0"/>
<keyword evidence="8" id="KW-1185">Reference proteome</keyword>
<organism evidence="7 8">
    <name type="scientific">Geodia barretti</name>
    <name type="common">Barrett's horny sponge</name>
    <dbReference type="NCBI Taxonomy" id="519541"/>
    <lineage>
        <taxon>Eukaryota</taxon>
        <taxon>Metazoa</taxon>
        <taxon>Porifera</taxon>
        <taxon>Demospongiae</taxon>
        <taxon>Heteroscleromorpha</taxon>
        <taxon>Tetractinellida</taxon>
        <taxon>Astrophorina</taxon>
        <taxon>Geodiidae</taxon>
        <taxon>Geodia</taxon>
    </lineage>
</organism>
<feature type="signal peptide" evidence="6">
    <location>
        <begin position="1"/>
        <end position="22"/>
    </location>
</feature>
<evidence type="ECO:0000313" key="8">
    <source>
        <dbReference type="Proteomes" id="UP001174909"/>
    </source>
</evidence>
<dbReference type="GO" id="GO:0016671">
    <property type="term" value="F:oxidoreductase activity, acting on a sulfur group of donors, disulfide as acceptor"/>
    <property type="evidence" value="ECO:0007669"/>
    <property type="project" value="InterPro"/>
</dbReference>
<dbReference type="PANTHER" id="PTHR13234:SF8">
    <property type="entry name" value="GAMMA-INTERFERON-INDUCIBLE LYSOSOMAL THIOL REDUCTASE"/>
    <property type="match status" value="1"/>
</dbReference>
<name>A0AA35RNE0_GEOBA</name>
<dbReference type="InterPro" id="IPR004911">
    <property type="entry name" value="Interferon-induced_GILT"/>
</dbReference>
<protein>
    <submittedName>
        <fullName evidence="7">Gamma-interferon-responsive lysosomal thiol protein</fullName>
    </submittedName>
</protein>
<comment type="caution">
    <text evidence="7">The sequence shown here is derived from an EMBL/GenBank/DDBJ whole genome shotgun (WGS) entry which is preliminary data.</text>
</comment>
<feature type="chain" id="PRO_5041284995" evidence="6">
    <location>
        <begin position="23"/>
        <end position="204"/>
    </location>
</feature>
<keyword evidence="3" id="KW-0964">Secreted</keyword>
<evidence type="ECO:0000256" key="4">
    <source>
        <dbReference type="ARBA" id="ARBA00022729"/>
    </source>
</evidence>
<evidence type="ECO:0000256" key="6">
    <source>
        <dbReference type="SAM" id="SignalP"/>
    </source>
</evidence>
<dbReference type="EMBL" id="CASHTH010001390">
    <property type="protein sequence ID" value="CAI8014765.1"/>
    <property type="molecule type" value="Genomic_DNA"/>
</dbReference>
<dbReference type="Proteomes" id="UP001174909">
    <property type="component" value="Unassembled WGS sequence"/>
</dbReference>
<comment type="subcellular location">
    <subcellularLocation>
        <location evidence="1">Secreted</location>
    </subcellularLocation>
</comment>
<dbReference type="Pfam" id="PF03227">
    <property type="entry name" value="GILT"/>
    <property type="match status" value="1"/>
</dbReference>
<dbReference type="SUPFAM" id="SSF52833">
    <property type="entry name" value="Thioredoxin-like"/>
    <property type="match status" value="1"/>
</dbReference>
<sequence length="204" mass="22579">MSIQTLAVLAVVLAGFCGGAQSAEKVQLGFYSESLCPDCIDFANGPLEKAMNEIGSIFTLNYVPWGNAILKNDGTIECQHGKLECTLNTVEACTLYYYKTETEFWPFLHCLDEKIAPTLDGAQQCFSQLSYNWTAVDACLNSEQGYKLDLMYYNETQALKPPHEYTPWITVNGKHDPRAEGSGLIKAICEAYTGEDKPDACSQK</sequence>